<sequence length="285" mass="29921">MTSTSTSAPPTSTPEDRALKARHAALWASGDYPAVADQVVGGLGGVLVDTVDVRPGQQVLDVAAGTGTAAVPAARRGAVVTATDLTPELLEVGRARAAGEDPDGAGGRLTWRTADAEALPFGEAAFDVVLSCIGVMFAPHHQQAADELVRVCRPGGTLGLLSWTPEGFIGQLFATMKPFAPPPPPGASPAPLWGRADHVRALLGERVTDLVARQQRLRVDRFADGAEFRDFMKARYGPTLAVYRALAGDPDRTEALDAALAALADGALHDGVMEWEYLLVTARRV</sequence>
<accession>A0ABS4Z4W6</accession>
<name>A0ABS4Z4W6_9ACTN</name>
<gene>
    <name evidence="2" type="ORF">JOF54_001010</name>
</gene>
<dbReference type="Pfam" id="PF08241">
    <property type="entry name" value="Methyltransf_11"/>
    <property type="match status" value="1"/>
</dbReference>
<dbReference type="CDD" id="cd02440">
    <property type="entry name" value="AdoMet_MTases"/>
    <property type="match status" value="1"/>
</dbReference>
<organism evidence="2 3">
    <name type="scientific">Microlunatus capsulatus</name>
    <dbReference type="NCBI Taxonomy" id="99117"/>
    <lineage>
        <taxon>Bacteria</taxon>
        <taxon>Bacillati</taxon>
        <taxon>Actinomycetota</taxon>
        <taxon>Actinomycetes</taxon>
        <taxon>Propionibacteriales</taxon>
        <taxon>Propionibacteriaceae</taxon>
        <taxon>Microlunatus</taxon>
    </lineage>
</organism>
<keyword evidence="2" id="KW-0489">Methyltransferase</keyword>
<dbReference type="PANTHER" id="PTHR43591">
    <property type="entry name" value="METHYLTRANSFERASE"/>
    <property type="match status" value="1"/>
</dbReference>
<evidence type="ECO:0000259" key="1">
    <source>
        <dbReference type="Pfam" id="PF08241"/>
    </source>
</evidence>
<evidence type="ECO:0000313" key="3">
    <source>
        <dbReference type="Proteomes" id="UP000758168"/>
    </source>
</evidence>
<dbReference type="GO" id="GO:0032259">
    <property type="term" value="P:methylation"/>
    <property type="evidence" value="ECO:0007669"/>
    <property type="project" value="UniProtKB-KW"/>
</dbReference>
<dbReference type="PANTHER" id="PTHR43591:SF24">
    <property type="entry name" value="2-METHOXY-6-POLYPRENYL-1,4-BENZOQUINOL METHYLASE, MITOCHONDRIAL"/>
    <property type="match status" value="1"/>
</dbReference>
<dbReference type="RefSeq" id="WP_210053566.1">
    <property type="nucleotide sequence ID" value="NZ_JAGIOB010000001.1"/>
</dbReference>
<proteinExistence type="predicted"/>
<dbReference type="InterPro" id="IPR029063">
    <property type="entry name" value="SAM-dependent_MTases_sf"/>
</dbReference>
<feature type="domain" description="Methyltransferase type 11" evidence="1">
    <location>
        <begin position="60"/>
        <end position="158"/>
    </location>
</feature>
<dbReference type="InterPro" id="IPR013216">
    <property type="entry name" value="Methyltransf_11"/>
</dbReference>
<dbReference type="EMBL" id="JAGIOB010000001">
    <property type="protein sequence ID" value="MBP2416088.1"/>
    <property type="molecule type" value="Genomic_DNA"/>
</dbReference>
<keyword evidence="3" id="KW-1185">Reference proteome</keyword>
<dbReference type="SUPFAM" id="SSF53335">
    <property type="entry name" value="S-adenosyl-L-methionine-dependent methyltransferases"/>
    <property type="match status" value="1"/>
</dbReference>
<dbReference type="Proteomes" id="UP000758168">
    <property type="component" value="Unassembled WGS sequence"/>
</dbReference>
<protein>
    <submittedName>
        <fullName evidence="2">SAM-dependent methyltransferase</fullName>
    </submittedName>
</protein>
<dbReference type="GO" id="GO:0008168">
    <property type="term" value="F:methyltransferase activity"/>
    <property type="evidence" value="ECO:0007669"/>
    <property type="project" value="UniProtKB-KW"/>
</dbReference>
<dbReference type="Gene3D" id="3.40.50.150">
    <property type="entry name" value="Vaccinia Virus protein VP39"/>
    <property type="match status" value="1"/>
</dbReference>
<reference evidence="2 3" key="1">
    <citation type="submission" date="2021-03" db="EMBL/GenBank/DDBJ databases">
        <title>Sequencing the genomes of 1000 actinobacteria strains.</title>
        <authorList>
            <person name="Klenk H.-P."/>
        </authorList>
    </citation>
    <scope>NUCLEOTIDE SEQUENCE [LARGE SCALE GENOMIC DNA]</scope>
    <source>
        <strain evidence="2 3">DSM 12936</strain>
    </source>
</reference>
<evidence type="ECO:0000313" key="2">
    <source>
        <dbReference type="EMBL" id="MBP2416088.1"/>
    </source>
</evidence>
<keyword evidence="2" id="KW-0808">Transferase</keyword>
<comment type="caution">
    <text evidence="2">The sequence shown here is derived from an EMBL/GenBank/DDBJ whole genome shotgun (WGS) entry which is preliminary data.</text>
</comment>